<dbReference type="CDD" id="cd05233">
    <property type="entry name" value="SDR_c"/>
    <property type="match status" value="1"/>
</dbReference>
<keyword evidence="4" id="KW-1185">Reference proteome</keyword>
<name>A0A4R9M585_9LEPT</name>
<reference evidence="3" key="1">
    <citation type="journal article" date="2019" name="PLoS Negl. Trop. Dis.">
        <title>Revisiting the worldwide diversity of Leptospira species in the environment.</title>
        <authorList>
            <person name="Vincent A.T."/>
            <person name="Schiettekatte O."/>
            <person name="Bourhy P."/>
            <person name="Veyrier F.J."/>
            <person name="Picardeau M."/>
        </authorList>
    </citation>
    <scope>NUCLEOTIDE SEQUENCE [LARGE SCALE GENOMIC DNA]</scope>
    <source>
        <strain evidence="3">201300427</strain>
    </source>
</reference>
<evidence type="ECO:0000313" key="4">
    <source>
        <dbReference type="Proteomes" id="UP000298058"/>
    </source>
</evidence>
<dbReference type="Proteomes" id="UP000298058">
    <property type="component" value="Unassembled WGS sequence"/>
</dbReference>
<dbReference type="InterPro" id="IPR002347">
    <property type="entry name" value="SDR_fam"/>
</dbReference>
<dbReference type="PANTHER" id="PTHR44196">
    <property type="entry name" value="DEHYDROGENASE/REDUCTASE SDR FAMILY MEMBER 7B"/>
    <property type="match status" value="1"/>
</dbReference>
<dbReference type="PROSITE" id="PS00061">
    <property type="entry name" value="ADH_SHORT"/>
    <property type="match status" value="1"/>
</dbReference>
<dbReference type="InterPro" id="IPR020904">
    <property type="entry name" value="Sc_DH/Rdtase_CS"/>
</dbReference>
<dbReference type="PRINTS" id="PR00081">
    <property type="entry name" value="GDHRDH"/>
</dbReference>
<accession>A0A4R9M585</accession>
<dbReference type="InterPro" id="IPR036291">
    <property type="entry name" value="NAD(P)-bd_dom_sf"/>
</dbReference>
<protein>
    <submittedName>
        <fullName evidence="3">SDR family NAD(P)-dependent oxidoreductase</fullName>
    </submittedName>
</protein>
<comment type="caution">
    <text evidence="3">The sequence shown here is derived from an EMBL/GenBank/DDBJ whole genome shotgun (WGS) entry which is preliminary data.</text>
</comment>
<dbReference type="PANTHER" id="PTHR44196:SF1">
    <property type="entry name" value="DEHYDROGENASE_REDUCTASE SDR FAMILY MEMBER 7B"/>
    <property type="match status" value="1"/>
</dbReference>
<dbReference type="Pfam" id="PF00106">
    <property type="entry name" value="adh_short"/>
    <property type="match status" value="1"/>
</dbReference>
<keyword evidence="2" id="KW-0560">Oxidoreductase</keyword>
<proteinExistence type="inferred from homology"/>
<dbReference type="GO" id="GO:0016491">
    <property type="term" value="F:oxidoreductase activity"/>
    <property type="evidence" value="ECO:0007669"/>
    <property type="project" value="UniProtKB-KW"/>
</dbReference>
<dbReference type="EMBL" id="RQHW01000023">
    <property type="protein sequence ID" value="TGN19878.1"/>
    <property type="molecule type" value="Genomic_DNA"/>
</dbReference>
<dbReference type="Gene3D" id="3.40.50.720">
    <property type="entry name" value="NAD(P)-binding Rossmann-like Domain"/>
    <property type="match status" value="1"/>
</dbReference>
<sequence length="255" mass="29153">MKLESKKVVLTGASSGIGKSILERLLKEGALVVVGDLKPELIPDHSNLHKFKIDVSKPEEVDRLIEESIEILDKIDVFIANAGFAYFEKIQKEDWQRIQNIFATNVFSPIYTAEKLTSLLPKGVHIIMTASAMAHLPLPGYALYSATKAAVHAFADAFRFEMGKNFRLTVVYPIATKTRFFSEAGSSVPVPWPAQEPEQVAKKIIRAILHPRKSVHPSLRFRTLLILDRYFPIFFTIYRFWQNYLFQKWQKSKEN</sequence>
<organism evidence="3 4">
    <name type="scientific">Leptospira idonii</name>
    <dbReference type="NCBI Taxonomy" id="1193500"/>
    <lineage>
        <taxon>Bacteria</taxon>
        <taxon>Pseudomonadati</taxon>
        <taxon>Spirochaetota</taxon>
        <taxon>Spirochaetia</taxon>
        <taxon>Leptospirales</taxon>
        <taxon>Leptospiraceae</taxon>
        <taxon>Leptospira</taxon>
    </lineage>
</organism>
<dbReference type="GO" id="GO:0016020">
    <property type="term" value="C:membrane"/>
    <property type="evidence" value="ECO:0007669"/>
    <property type="project" value="TreeGrafter"/>
</dbReference>
<evidence type="ECO:0000313" key="3">
    <source>
        <dbReference type="EMBL" id="TGN19878.1"/>
    </source>
</evidence>
<evidence type="ECO:0000256" key="1">
    <source>
        <dbReference type="ARBA" id="ARBA00006484"/>
    </source>
</evidence>
<dbReference type="SUPFAM" id="SSF51735">
    <property type="entry name" value="NAD(P)-binding Rossmann-fold domains"/>
    <property type="match status" value="1"/>
</dbReference>
<gene>
    <name evidence="3" type="ORF">EHS15_06665</name>
</gene>
<comment type="similarity">
    <text evidence="1">Belongs to the short-chain dehydrogenases/reductases (SDR) family.</text>
</comment>
<dbReference type="OrthoDB" id="9803333at2"/>
<dbReference type="RefSeq" id="WP_135759780.1">
    <property type="nucleotide sequence ID" value="NZ_RQHW01000023.1"/>
</dbReference>
<evidence type="ECO:0000256" key="2">
    <source>
        <dbReference type="ARBA" id="ARBA00023002"/>
    </source>
</evidence>
<dbReference type="AlphaFoldDB" id="A0A4R9M585"/>